<sequence length="344" mass="37736">MTAPEPVPEPERTGRESAGWSQPKEEEPPEEPVEPKARRRRASRPPTPLACTYEKARVVEADPLMAAYPGLYGRIHDNRLPTTTARLRAIASMVMAERPVMVVCLAQPKPHLRVLWGLQHIEPRVLEPTDVERAVLAFVKDVNQKRLPPSCQGEGDWLGFSEVVNPTVAAVDAAVEAAQPGDALIGEATDRDRQATVALLTIAPLFLVQPLMQYPYKTPLQACPLLRERARREGLTDKAAPFFIWLRSIIHPEEERLKRLSLVDLTNLLEDSRWETLLALLPACAQRPSGSVTVVINAAPVPQKPEAAAGEGAPGKAMGGSKAKPATRWPSQVNGLCRLCNVAR</sequence>
<proteinExistence type="predicted"/>
<feature type="compositionally biased region" description="Low complexity" evidence="1">
    <location>
        <begin position="305"/>
        <end position="320"/>
    </location>
</feature>
<name>A0A7S4MH96_9STRA</name>
<dbReference type="EMBL" id="HBKQ01012657">
    <property type="protein sequence ID" value="CAE2221842.1"/>
    <property type="molecule type" value="Transcribed_RNA"/>
</dbReference>
<dbReference type="AlphaFoldDB" id="A0A7S4MH96"/>
<feature type="region of interest" description="Disordered" evidence="1">
    <location>
        <begin position="1"/>
        <end position="49"/>
    </location>
</feature>
<evidence type="ECO:0000256" key="1">
    <source>
        <dbReference type="SAM" id="MobiDB-lite"/>
    </source>
</evidence>
<reference evidence="2" key="1">
    <citation type="submission" date="2021-01" db="EMBL/GenBank/DDBJ databases">
        <authorList>
            <person name="Corre E."/>
            <person name="Pelletier E."/>
            <person name="Niang G."/>
            <person name="Scheremetjew M."/>
            <person name="Finn R."/>
            <person name="Kale V."/>
            <person name="Holt S."/>
            <person name="Cochrane G."/>
            <person name="Meng A."/>
            <person name="Brown T."/>
            <person name="Cohen L."/>
        </authorList>
    </citation>
    <scope>NUCLEOTIDE SEQUENCE</scope>
    <source>
        <strain evidence="2">Isolate 1302-5</strain>
    </source>
</reference>
<gene>
    <name evidence="2" type="ORF">OAUR00152_LOCUS8645</name>
</gene>
<evidence type="ECO:0000313" key="2">
    <source>
        <dbReference type="EMBL" id="CAE2221842.1"/>
    </source>
</evidence>
<protein>
    <submittedName>
        <fullName evidence="2">Uncharacterized protein</fullName>
    </submittedName>
</protein>
<feature type="region of interest" description="Disordered" evidence="1">
    <location>
        <begin position="305"/>
        <end position="327"/>
    </location>
</feature>
<accession>A0A7S4MH96</accession>
<organism evidence="2">
    <name type="scientific">Odontella aurita</name>
    <dbReference type="NCBI Taxonomy" id="265563"/>
    <lineage>
        <taxon>Eukaryota</taxon>
        <taxon>Sar</taxon>
        <taxon>Stramenopiles</taxon>
        <taxon>Ochrophyta</taxon>
        <taxon>Bacillariophyta</taxon>
        <taxon>Mediophyceae</taxon>
        <taxon>Biddulphiophycidae</taxon>
        <taxon>Eupodiscales</taxon>
        <taxon>Odontellaceae</taxon>
        <taxon>Odontella</taxon>
    </lineage>
</organism>